<evidence type="ECO:0000313" key="1">
    <source>
        <dbReference type="EMBL" id="KYN01990.1"/>
    </source>
</evidence>
<proteinExistence type="predicted"/>
<dbReference type="AlphaFoldDB" id="A0A151IHT6"/>
<reference evidence="1 2" key="1">
    <citation type="submission" date="2016-03" db="EMBL/GenBank/DDBJ databases">
        <title>Cyphomyrmex costatus WGS genome.</title>
        <authorList>
            <person name="Nygaard S."/>
            <person name="Hu H."/>
            <person name="Boomsma J."/>
            <person name="Zhang G."/>
        </authorList>
    </citation>
    <scope>NUCLEOTIDE SEQUENCE [LARGE SCALE GENOMIC DNA]</scope>
    <source>
        <strain evidence="1">MS0001</strain>
        <tissue evidence="1">Whole body</tissue>
    </source>
</reference>
<feature type="non-terminal residue" evidence="1">
    <location>
        <position position="1"/>
    </location>
</feature>
<sequence length="76" mass="9514">RWWRRPVNRLFTKQGEFMNLFHELKQTDHEEFYNYVRMTPSQFDWLLQRVHPLLEKKSMRRPFFTRASSCHHFGVS</sequence>
<protein>
    <submittedName>
        <fullName evidence="1">Uncharacterized protein</fullName>
    </submittedName>
</protein>
<dbReference type="Proteomes" id="UP000078542">
    <property type="component" value="Unassembled WGS sequence"/>
</dbReference>
<name>A0A151IHT6_9HYME</name>
<gene>
    <name evidence="1" type="ORF">ALC62_07207</name>
</gene>
<keyword evidence="2" id="KW-1185">Reference proteome</keyword>
<accession>A0A151IHT6</accession>
<dbReference type="EMBL" id="KQ977564">
    <property type="protein sequence ID" value="KYN01990.1"/>
    <property type="molecule type" value="Genomic_DNA"/>
</dbReference>
<organism evidence="1 2">
    <name type="scientific">Cyphomyrmex costatus</name>
    <dbReference type="NCBI Taxonomy" id="456900"/>
    <lineage>
        <taxon>Eukaryota</taxon>
        <taxon>Metazoa</taxon>
        <taxon>Ecdysozoa</taxon>
        <taxon>Arthropoda</taxon>
        <taxon>Hexapoda</taxon>
        <taxon>Insecta</taxon>
        <taxon>Pterygota</taxon>
        <taxon>Neoptera</taxon>
        <taxon>Endopterygota</taxon>
        <taxon>Hymenoptera</taxon>
        <taxon>Apocrita</taxon>
        <taxon>Aculeata</taxon>
        <taxon>Formicoidea</taxon>
        <taxon>Formicidae</taxon>
        <taxon>Myrmicinae</taxon>
        <taxon>Cyphomyrmex</taxon>
    </lineage>
</organism>
<evidence type="ECO:0000313" key="2">
    <source>
        <dbReference type="Proteomes" id="UP000078542"/>
    </source>
</evidence>